<dbReference type="InterPro" id="IPR056918">
    <property type="entry name" value="8xMP"/>
</dbReference>
<feature type="transmembrane region" description="Helical" evidence="1">
    <location>
        <begin position="44"/>
        <end position="65"/>
    </location>
</feature>
<dbReference type="Proteomes" id="UP000487757">
    <property type="component" value="Unassembled WGS sequence"/>
</dbReference>
<feature type="transmembrane region" description="Helical" evidence="1">
    <location>
        <begin position="77"/>
        <end position="97"/>
    </location>
</feature>
<evidence type="ECO:0000313" key="3">
    <source>
        <dbReference type="Proteomes" id="UP000487757"/>
    </source>
</evidence>
<evidence type="ECO:0000256" key="1">
    <source>
        <dbReference type="SAM" id="Phobius"/>
    </source>
</evidence>
<keyword evidence="1" id="KW-0472">Membrane</keyword>
<name>A0A7K0G6B8_9SPHI</name>
<protein>
    <submittedName>
        <fullName evidence="2">Uncharacterized protein</fullName>
    </submittedName>
</protein>
<gene>
    <name evidence="2" type="ORF">GJU39_21975</name>
</gene>
<organism evidence="2 3">
    <name type="scientific">Pedobacter petrophilus</name>
    <dbReference type="NCBI Taxonomy" id="1908241"/>
    <lineage>
        <taxon>Bacteria</taxon>
        <taxon>Pseudomonadati</taxon>
        <taxon>Bacteroidota</taxon>
        <taxon>Sphingobacteriia</taxon>
        <taxon>Sphingobacteriales</taxon>
        <taxon>Sphingobacteriaceae</taxon>
        <taxon>Pedobacter</taxon>
    </lineage>
</organism>
<evidence type="ECO:0000313" key="2">
    <source>
        <dbReference type="EMBL" id="MRX78749.1"/>
    </source>
</evidence>
<proteinExistence type="predicted"/>
<feature type="transmembrane region" description="Helical" evidence="1">
    <location>
        <begin position="173"/>
        <end position="190"/>
    </location>
</feature>
<comment type="caution">
    <text evidence="2">The sequence shown here is derived from an EMBL/GenBank/DDBJ whole genome shotgun (WGS) entry which is preliminary data.</text>
</comment>
<dbReference type="RefSeq" id="WP_154283148.1">
    <property type="nucleotide sequence ID" value="NZ_JBHUJQ010000002.1"/>
</dbReference>
<keyword evidence="1" id="KW-0812">Transmembrane</keyword>
<keyword evidence="3" id="KW-1185">Reference proteome</keyword>
<dbReference type="AlphaFoldDB" id="A0A7K0G6B8"/>
<dbReference type="Pfam" id="PF24838">
    <property type="entry name" value="8xMP"/>
    <property type="match status" value="1"/>
</dbReference>
<reference evidence="2 3" key="1">
    <citation type="submission" date="2019-11" db="EMBL/GenBank/DDBJ databases">
        <title>Pedobacter petrophilus genome.</title>
        <authorList>
            <person name="Feldbauer M.J."/>
            <person name="Newman J.D."/>
        </authorList>
    </citation>
    <scope>NUCLEOTIDE SEQUENCE [LARGE SCALE GENOMIC DNA]</scope>
    <source>
        <strain evidence="2 3">LMG 29686</strain>
    </source>
</reference>
<accession>A0A7K0G6B8</accession>
<dbReference type="OrthoDB" id="9153185at2"/>
<sequence length="224" mass="26136">MSENTHIHKSDYYDPFFTPVTGDVKVHNALERAWKNRDFEIDKYWSRATYFWAFIASTFAAYLSIASSENLDDTTKLFLSFIIIIVGLFLSLAWNLVTIGSKKWQENWEKHIDLLEDAYTGPLYKTVLNQKTYSVSGINQMVSKFIISIWMFLLLFHINQNLNSNVLSLSERVLLGAFVAVASFFCIVMLKKRKDYEILSPAGKYSFRRRFIDYEDPTEVQEQT</sequence>
<feature type="transmembrane region" description="Helical" evidence="1">
    <location>
        <begin position="141"/>
        <end position="158"/>
    </location>
</feature>
<keyword evidence="1" id="KW-1133">Transmembrane helix</keyword>
<dbReference type="EMBL" id="WKKH01000070">
    <property type="protein sequence ID" value="MRX78749.1"/>
    <property type="molecule type" value="Genomic_DNA"/>
</dbReference>